<evidence type="ECO:0000259" key="4">
    <source>
        <dbReference type="PROSITE" id="PS50102"/>
    </source>
</evidence>
<dbReference type="EMBL" id="QKKF02028090">
    <property type="protein sequence ID" value="RZF35515.1"/>
    <property type="molecule type" value="Genomic_DNA"/>
</dbReference>
<dbReference type="OrthoDB" id="346839at2759"/>
<feature type="region of interest" description="Disordered" evidence="3">
    <location>
        <begin position="93"/>
        <end position="122"/>
    </location>
</feature>
<dbReference type="GO" id="GO:0006406">
    <property type="term" value="P:mRNA export from nucleus"/>
    <property type="evidence" value="ECO:0007669"/>
    <property type="project" value="TreeGrafter"/>
</dbReference>
<dbReference type="Proteomes" id="UP000291343">
    <property type="component" value="Unassembled WGS sequence"/>
</dbReference>
<feature type="domain" description="RRM" evidence="4">
    <location>
        <begin position="306"/>
        <end position="377"/>
    </location>
</feature>
<evidence type="ECO:0000313" key="5">
    <source>
        <dbReference type="EMBL" id="RZF35515.1"/>
    </source>
</evidence>
<dbReference type="GO" id="GO:0005634">
    <property type="term" value="C:nucleus"/>
    <property type="evidence" value="ECO:0007669"/>
    <property type="project" value="TreeGrafter"/>
</dbReference>
<organism evidence="5 6">
    <name type="scientific">Laodelphax striatellus</name>
    <name type="common">Small brown planthopper</name>
    <name type="synonym">Delphax striatella</name>
    <dbReference type="NCBI Taxonomy" id="195883"/>
    <lineage>
        <taxon>Eukaryota</taxon>
        <taxon>Metazoa</taxon>
        <taxon>Ecdysozoa</taxon>
        <taxon>Arthropoda</taxon>
        <taxon>Hexapoda</taxon>
        <taxon>Insecta</taxon>
        <taxon>Pterygota</taxon>
        <taxon>Neoptera</taxon>
        <taxon>Paraneoptera</taxon>
        <taxon>Hemiptera</taxon>
        <taxon>Auchenorrhyncha</taxon>
        <taxon>Fulgoroidea</taxon>
        <taxon>Delphacidae</taxon>
        <taxon>Criomorphinae</taxon>
        <taxon>Laodelphax</taxon>
    </lineage>
</organism>
<dbReference type="InterPro" id="IPR012677">
    <property type="entry name" value="Nucleotide-bd_a/b_plait_sf"/>
</dbReference>
<dbReference type="SMR" id="A0A482WPH5"/>
<dbReference type="PROSITE" id="PS50102">
    <property type="entry name" value="RRM"/>
    <property type="match status" value="1"/>
</dbReference>
<dbReference type="InterPro" id="IPR051229">
    <property type="entry name" value="ALYREF_mRNA_export"/>
</dbReference>
<keyword evidence="1 2" id="KW-0694">RNA-binding</keyword>
<comment type="caution">
    <text evidence="5">The sequence shown here is derived from an EMBL/GenBank/DDBJ whole genome shotgun (WGS) entry which is preliminary data.</text>
</comment>
<dbReference type="Pfam" id="PF00076">
    <property type="entry name" value="RRM_1"/>
    <property type="match status" value="1"/>
</dbReference>
<feature type="compositionally biased region" description="Basic residues" evidence="3">
    <location>
        <begin position="17"/>
        <end position="26"/>
    </location>
</feature>
<protein>
    <recommendedName>
        <fullName evidence="4">RRM domain-containing protein</fullName>
    </recommendedName>
</protein>
<reference evidence="5 6" key="1">
    <citation type="journal article" date="2017" name="Gigascience">
        <title>Genome sequence of the small brown planthopper, Laodelphax striatellus.</title>
        <authorList>
            <person name="Zhu J."/>
            <person name="Jiang F."/>
            <person name="Wang X."/>
            <person name="Yang P."/>
            <person name="Bao Y."/>
            <person name="Zhao W."/>
            <person name="Wang W."/>
            <person name="Lu H."/>
            <person name="Wang Q."/>
            <person name="Cui N."/>
            <person name="Li J."/>
            <person name="Chen X."/>
            <person name="Luo L."/>
            <person name="Yu J."/>
            <person name="Kang L."/>
            <person name="Cui F."/>
        </authorList>
    </citation>
    <scope>NUCLEOTIDE SEQUENCE [LARGE SCALE GENOMIC DNA]</scope>
    <source>
        <strain evidence="5">Lst14</strain>
    </source>
</reference>
<dbReference type="SUPFAM" id="SSF54928">
    <property type="entry name" value="RNA-binding domain, RBD"/>
    <property type="match status" value="1"/>
</dbReference>
<evidence type="ECO:0000256" key="2">
    <source>
        <dbReference type="PROSITE-ProRule" id="PRU00176"/>
    </source>
</evidence>
<feature type="region of interest" description="Disordered" evidence="3">
    <location>
        <begin position="17"/>
        <end position="41"/>
    </location>
</feature>
<dbReference type="Gene3D" id="3.30.70.330">
    <property type="match status" value="1"/>
</dbReference>
<dbReference type="InParanoid" id="A0A482WPH5"/>
<dbReference type="STRING" id="195883.A0A482WPH5"/>
<gene>
    <name evidence="5" type="ORF">LSTR_LSTR010206</name>
</gene>
<accession>A0A482WPH5</accession>
<feature type="compositionally biased region" description="Basic and acidic residues" evidence="3">
    <location>
        <begin position="93"/>
        <end position="104"/>
    </location>
</feature>
<dbReference type="SMART" id="SM00360">
    <property type="entry name" value="RRM"/>
    <property type="match status" value="1"/>
</dbReference>
<name>A0A482WPH5_LAOST</name>
<dbReference type="AlphaFoldDB" id="A0A482WPH5"/>
<dbReference type="GO" id="GO:0003729">
    <property type="term" value="F:mRNA binding"/>
    <property type="evidence" value="ECO:0007669"/>
    <property type="project" value="TreeGrafter"/>
</dbReference>
<proteinExistence type="predicted"/>
<sequence>MDIDLSLDDIIQKKGIKSNNQRRGRNFRNPGNKKNENSNIRPKKAVTVGNIKKSPKRPVIQDARNKIIQKSRMKITDARDKLVELAKQSGDARLKLNKLQERKQKPNQGPRKPFAGRSRQKSALILRSIDPSVTDPSIKIVDDDDMNGSPNLDLKRTINNRLGGIGTFTARNDVIDLADEEDNPDELMPYDRLLRESMPRLKIVTRNEQILQPIRTKPNGWGDVNPAVSRLGQSARGHMYSDEMDMRPAAVRSSSAAASRMMSQEMRSRLDMPTLPVARSMGVLAGGMAPAAAQSLAVTSQQPQGHRIVVSNLHQKVTHEDIKELFGEIGQLLASHVVRPGTAEVIYMNQKDAIAAVDAYHNRTLDGQPMKCMLVNPRPTALNPSARPKYPSSTKSQVMPDISAIHKALFSK</sequence>
<dbReference type="CDD" id="cd12681">
    <property type="entry name" value="RRM_SKAR"/>
    <property type="match status" value="1"/>
</dbReference>
<evidence type="ECO:0000313" key="6">
    <source>
        <dbReference type="Proteomes" id="UP000291343"/>
    </source>
</evidence>
<dbReference type="FunCoup" id="A0A482WPH5">
    <property type="interactions" value="258"/>
</dbReference>
<evidence type="ECO:0000256" key="1">
    <source>
        <dbReference type="ARBA" id="ARBA00022884"/>
    </source>
</evidence>
<dbReference type="PANTHER" id="PTHR19965:SF94">
    <property type="entry name" value="FI13061P-RELATED"/>
    <property type="match status" value="1"/>
</dbReference>
<keyword evidence="6" id="KW-1185">Reference proteome</keyword>
<dbReference type="InterPro" id="IPR034784">
    <property type="entry name" value="PDIP3_RRM"/>
</dbReference>
<evidence type="ECO:0000256" key="3">
    <source>
        <dbReference type="SAM" id="MobiDB-lite"/>
    </source>
</evidence>
<dbReference type="InterPro" id="IPR035979">
    <property type="entry name" value="RBD_domain_sf"/>
</dbReference>
<dbReference type="InterPro" id="IPR000504">
    <property type="entry name" value="RRM_dom"/>
</dbReference>
<dbReference type="PANTHER" id="PTHR19965">
    <property type="entry name" value="RNA AND EXPORT FACTOR BINDING PROTEIN"/>
    <property type="match status" value="1"/>
</dbReference>